<keyword evidence="3" id="KW-0813">Transport</keyword>
<dbReference type="GeneID" id="19200569"/>
<reference evidence="6" key="1">
    <citation type="journal article" date="2012" name="Science">
        <title>The Paleozoic origin of enzymatic lignin decomposition reconstructed from 31 fungal genomes.</title>
        <authorList>
            <person name="Floudas D."/>
            <person name="Binder M."/>
            <person name="Riley R."/>
            <person name="Barry K."/>
            <person name="Blanchette R.A."/>
            <person name="Henrissat B."/>
            <person name="Martinez A.T."/>
            <person name="Otillar R."/>
            <person name="Spatafora J.W."/>
            <person name="Yadav J.S."/>
            <person name="Aerts A."/>
            <person name="Benoit I."/>
            <person name="Boyd A."/>
            <person name="Carlson A."/>
            <person name="Copeland A."/>
            <person name="Coutinho P.M."/>
            <person name="de Vries R.P."/>
            <person name="Ferreira P."/>
            <person name="Findley K."/>
            <person name="Foster B."/>
            <person name="Gaskell J."/>
            <person name="Glotzer D."/>
            <person name="Gorecki P."/>
            <person name="Heitman J."/>
            <person name="Hesse C."/>
            <person name="Hori C."/>
            <person name="Igarashi K."/>
            <person name="Jurgens J.A."/>
            <person name="Kallen N."/>
            <person name="Kersten P."/>
            <person name="Kohler A."/>
            <person name="Kuees U."/>
            <person name="Kumar T.K.A."/>
            <person name="Kuo A."/>
            <person name="LaButti K."/>
            <person name="Larrondo L.F."/>
            <person name="Lindquist E."/>
            <person name="Ling A."/>
            <person name="Lombard V."/>
            <person name="Lucas S."/>
            <person name="Lundell T."/>
            <person name="Martin R."/>
            <person name="McLaughlin D.J."/>
            <person name="Morgenstern I."/>
            <person name="Morin E."/>
            <person name="Murat C."/>
            <person name="Nagy L.G."/>
            <person name="Nolan M."/>
            <person name="Ohm R.A."/>
            <person name="Patyshakuliyeva A."/>
            <person name="Rokas A."/>
            <person name="Ruiz-Duenas F.J."/>
            <person name="Sabat G."/>
            <person name="Salamov A."/>
            <person name="Samejima M."/>
            <person name="Schmutz J."/>
            <person name="Slot J.C."/>
            <person name="St John F."/>
            <person name="Stenlid J."/>
            <person name="Sun H."/>
            <person name="Sun S."/>
            <person name="Syed K."/>
            <person name="Tsang A."/>
            <person name="Wiebenga A."/>
            <person name="Young D."/>
            <person name="Pisabarro A."/>
            <person name="Eastwood D.C."/>
            <person name="Martin F."/>
            <person name="Cullen D."/>
            <person name="Grigoriev I.V."/>
            <person name="Hibbett D.S."/>
        </authorList>
    </citation>
    <scope>NUCLEOTIDE SEQUENCE [LARGE SCALE GENOMIC DNA]</scope>
    <source>
        <strain evidence="6">RWD-64-598 SS2</strain>
    </source>
</reference>
<feature type="region of interest" description="Disordered" evidence="4">
    <location>
        <begin position="53"/>
        <end position="116"/>
    </location>
</feature>
<evidence type="ECO:0000256" key="3">
    <source>
        <dbReference type="RuleBase" id="RU368013"/>
    </source>
</evidence>
<dbReference type="GO" id="GO:0031144">
    <property type="term" value="P:proteasome localization"/>
    <property type="evidence" value="ECO:0007669"/>
    <property type="project" value="UniProtKB-UniRule"/>
</dbReference>
<comment type="subunit">
    <text evidence="3">Binds the proteasome.</text>
</comment>
<dbReference type="GO" id="GO:0031965">
    <property type="term" value="C:nuclear membrane"/>
    <property type="evidence" value="ECO:0007669"/>
    <property type="project" value="TreeGrafter"/>
</dbReference>
<dbReference type="KEGG" id="cput:CONPUDRAFT_134150"/>
<dbReference type="GO" id="GO:0015031">
    <property type="term" value="P:protein transport"/>
    <property type="evidence" value="ECO:0007669"/>
    <property type="project" value="UniProtKB-UniRule"/>
</dbReference>
<dbReference type="Pfam" id="PF08559">
    <property type="entry name" value="Cut8"/>
    <property type="match status" value="1"/>
</dbReference>
<name>A0A5M3N6V7_CONPW</name>
<organism evidence="5 6">
    <name type="scientific">Coniophora puteana (strain RWD-64-598)</name>
    <name type="common">Brown rot fungus</name>
    <dbReference type="NCBI Taxonomy" id="741705"/>
    <lineage>
        <taxon>Eukaryota</taxon>
        <taxon>Fungi</taxon>
        <taxon>Dikarya</taxon>
        <taxon>Basidiomycota</taxon>
        <taxon>Agaricomycotina</taxon>
        <taxon>Agaricomycetes</taxon>
        <taxon>Agaricomycetidae</taxon>
        <taxon>Boletales</taxon>
        <taxon>Coniophorineae</taxon>
        <taxon>Coniophoraceae</taxon>
        <taxon>Coniophora</taxon>
    </lineage>
</organism>
<dbReference type="Proteomes" id="UP000053558">
    <property type="component" value="Unassembled WGS sequence"/>
</dbReference>
<evidence type="ECO:0000313" key="5">
    <source>
        <dbReference type="EMBL" id="EIW86794.1"/>
    </source>
</evidence>
<dbReference type="PANTHER" id="PTHR28032">
    <property type="entry name" value="FI02826P"/>
    <property type="match status" value="1"/>
</dbReference>
<comment type="subcellular location">
    <subcellularLocation>
        <location evidence="3">Cytoplasm</location>
    </subcellularLocation>
    <subcellularLocation>
        <location evidence="3">Nucleus</location>
    </subcellularLocation>
</comment>
<keyword evidence="6" id="KW-1185">Reference proteome</keyword>
<dbReference type="OrthoDB" id="10061064at2759"/>
<dbReference type="OMA" id="KDAYPYS"/>
<keyword evidence="2 3" id="KW-0539">Nucleus</keyword>
<proteinExistence type="inferred from homology"/>
<keyword evidence="3" id="KW-0963">Cytoplasm</keyword>
<sequence>MANVVHPHINFFPRPVNSHPSLGFGFGLSSDQACRQATATPPVQQLASTFQLPSTNRIQKRRFDAEDDAESSRQSARDVAMDRSPTPERPKRTAPKRARTIQGDGKDDKSSKETVSTSAAADVDLGVLLASLPPSTLLPLLNSLITAQPSLKTTILSLIPRPTLETALQALEQSMKKLRDAYPYSAAPIQNPTVASTSSFGFGSSFSASRSDVTGSSGFGRLVSPQPSILQSHQAQQSTGMRDSYVQSRLRPHIHNFVSIATSYLPYFSLVPSSAHESLASANQIQRKEKASPTEAYAFLAALTSHILCQPPLTQASLAPLLLPRLQQEWKAWVDRVDEYVNREGGMFGSETVKGWEKGLDEYAEAKGPDGWEIFRGMRDHWVLKVGWLVGRTMHQPMEEGL</sequence>
<dbReference type="Gene3D" id="1.20.58.1590">
    <property type="entry name" value="Tethering factor for nuclear proteasome Cut8/Sts1"/>
    <property type="match status" value="1"/>
</dbReference>
<dbReference type="GO" id="GO:0005737">
    <property type="term" value="C:cytoplasm"/>
    <property type="evidence" value="ECO:0007669"/>
    <property type="project" value="UniProtKB-SubCell"/>
</dbReference>
<comment type="function">
    <text evidence="3">Involved in ubiquitin-mediated protein degradation. Regulatory factor in the ubiquitin/proteasome pathway that controls the turnover of proteasome substrates. Targets proteasomes to the nucleus and facilitates the degradation of nuclear proteins.</text>
</comment>
<evidence type="ECO:0000256" key="2">
    <source>
        <dbReference type="ARBA" id="ARBA00023242"/>
    </source>
</evidence>
<feature type="compositionally biased region" description="Basic and acidic residues" evidence="4">
    <location>
        <begin position="75"/>
        <end position="91"/>
    </location>
</feature>
<comment type="caution">
    <text evidence="5">The sequence shown here is derived from an EMBL/GenBank/DDBJ whole genome shotgun (WGS) entry which is preliminary data.</text>
</comment>
<evidence type="ECO:0000256" key="1">
    <source>
        <dbReference type="ARBA" id="ARBA00006199"/>
    </source>
</evidence>
<dbReference type="GO" id="GO:0070628">
    <property type="term" value="F:proteasome binding"/>
    <property type="evidence" value="ECO:0007669"/>
    <property type="project" value="TreeGrafter"/>
</dbReference>
<dbReference type="AlphaFoldDB" id="A0A5M3N6V7"/>
<protein>
    <recommendedName>
        <fullName evidence="3">Tethering factor for nuclear proteasome STS1</fullName>
    </recommendedName>
</protein>
<accession>A0A5M3N6V7</accession>
<keyword evidence="3" id="KW-0653">Protein transport</keyword>
<dbReference type="InterPro" id="IPR013868">
    <property type="entry name" value="Cut8/Sts1_fam"/>
</dbReference>
<dbReference type="EMBL" id="JH711573">
    <property type="protein sequence ID" value="EIW86794.1"/>
    <property type="molecule type" value="Genomic_DNA"/>
</dbReference>
<comment type="similarity">
    <text evidence="1 3">Belongs to the cut8/STS1 family.</text>
</comment>
<evidence type="ECO:0000256" key="4">
    <source>
        <dbReference type="SAM" id="MobiDB-lite"/>
    </source>
</evidence>
<dbReference type="GO" id="GO:0071630">
    <property type="term" value="P:nuclear protein quality control by the ubiquitin-proteasome system"/>
    <property type="evidence" value="ECO:0007669"/>
    <property type="project" value="UniProtKB-UniRule"/>
</dbReference>
<evidence type="ECO:0000313" key="6">
    <source>
        <dbReference type="Proteomes" id="UP000053558"/>
    </source>
</evidence>
<dbReference type="PANTHER" id="PTHR28032:SF1">
    <property type="entry name" value="FI02826P"/>
    <property type="match status" value="1"/>
</dbReference>
<gene>
    <name evidence="5" type="ORF">CONPUDRAFT_134150</name>
</gene>
<dbReference type="InterPro" id="IPR038422">
    <property type="entry name" value="Cut8/Sts1_sf"/>
</dbReference>
<dbReference type="RefSeq" id="XP_007763485.1">
    <property type="nucleotide sequence ID" value="XM_007765295.1"/>
</dbReference>